<evidence type="ECO:0000256" key="3">
    <source>
        <dbReference type="ARBA" id="ARBA00022777"/>
    </source>
</evidence>
<dbReference type="EMBL" id="LMWP01000046">
    <property type="protein sequence ID" value="KUN18047.1"/>
    <property type="molecule type" value="Genomic_DNA"/>
</dbReference>
<sequence>MLFATVGDNTIDEYVGTLSRSYVGGNALNVAVDLARAGNACRYSGAVGPDRAGARVRAALTAHGVRTDGLVVLPGHTSVSRIRVDATGDRSFEYEDFAVCAQYRPDEAELERLGRCGAVHIGMLPAESAALVRRTLAGRGVLLSQDCAVTEGFDGLGIAFCSAGEDVAHARLLAGQAIAGGAALAIVTCGAAGSIGHDGRSWWQVPALPTNVVDTTGAGDSYIAGFLAARTAGADVAQSMRAGSRTAAETCAHEGAWPQETVPAG</sequence>
<dbReference type="RefSeq" id="WP_014669677.1">
    <property type="nucleotide sequence ID" value="NZ_KQ948368.1"/>
</dbReference>
<proteinExistence type="inferred from homology"/>
<dbReference type="Pfam" id="PF00294">
    <property type="entry name" value="PfkB"/>
    <property type="match status" value="2"/>
</dbReference>
<keyword evidence="3 5" id="KW-0418">Kinase</keyword>
<evidence type="ECO:0000313" key="6">
    <source>
        <dbReference type="Proteomes" id="UP000053398"/>
    </source>
</evidence>
<accession>A0A101PUN6</accession>
<dbReference type="Proteomes" id="UP000053398">
    <property type="component" value="Unassembled WGS sequence"/>
</dbReference>
<gene>
    <name evidence="5" type="ORF">AQJ11_35905</name>
</gene>
<name>A0A101PUN6_STRCK</name>
<dbReference type="InterPro" id="IPR011611">
    <property type="entry name" value="PfkB_dom"/>
</dbReference>
<organism evidence="5 6">
    <name type="scientific">Streptomyces corchorusii</name>
    <name type="common">Streptomyces chibaensis</name>
    <dbReference type="NCBI Taxonomy" id="1903"/>
    <lineage>
        <taxon>Bacteria</taxon>
        <taxon>Bacillati</taxon>
        <taxon>Actinomycetota</taxon>
        <taxon>Actinomycetes</taxon>
        <taxon>Kitasatosporales</taxon>
        <taxon>Streptomycetaceae</taxon>
        <taxon>Streptomyces</taxon>
    </lineage>
</organism>
<dbReference type="AlphaFoldDB" id="A0A101PUN6"/>
<dbReference type="InterPro" id="IPR029056">
    <property type="entry name" value="Ribokinase-like"/>
</dbReference>
<evidence type="ECO:0000256" key="1">
    <source>
        <dbReference type="ARBA" id="ARBA00010688"/>
    </source>
</evidence>
<dbReference type="Gene3D" id="3.40.1190.20">
    <property type="match status" value="1"/>
</dbReference>
<reference evidence="5 6" key="1">
    <citation type="submission" date="2015-10" db="EMBL/GenBank/DDBJ databases">
        <title>Draft genome sequence of Streptomyces corchorusii DSM 40340, type strain for the species Streptomyces corchorusii.</title>
        <authorList>
            <person name="Ruckert C."/>
            <person name="Winkler A."/>
            <person name="Kalinowski J."/>
            <person name="Kampfer P."/>
            <person name="Glaeser S."/>
        </authorList>
    </citation>
    <scope>NUCLEOTIDE SEQUENCE [LARGE SCALE GENOMIC DNA]</scope>
    <source>
        <strain evidence="5 6">DSM 40340</strain>
    </source>
</reference>
<dbReference type="SUPFAM" id="SSF53613">
    <property type="entry name" value="Ribokinase-like"/>
    <property type="match status" value="1"/>
</dbReference>
<dbReference type="PROSITE" id="PS00584">
    <property type="entry name" value="PFKB_KINASES_2"/>
    <property type="match status" value="1"/>
</dbReference>
<evidence type="ECO:0000313" key="5">
    <source>
        <dbReference type="EMBL" id="KUN18047.1"/>
    </source>
</evidence>
<dbReference type="PANTHER" id="PTHR43320:SF3">
    <property type="entry name" value="CARBOHYDRATE KINASE PFKB DOMAIN-CONTAINING PROTEIN"/>
    <property type="match status" value="1"/>
</dbReference>
<evidence type="ECO:0000256" key="2">
    <source>
        <dbReference type="ARBA" id="ARBA00022679"/>
    </source>
</evidence>
<comment type="caution">
    <text evidence="5">The sequence shown here is derived from an EMBL/GenBank/DDBJ whole genome shotgun (WGS) entry which is preliminary data.</text>
</comment>
<dbReference type="PANTHER" id="PTHR43320">
    <property type="entry name" value="SUGAR KINASE"/>
    <property type="match status" value="1"/>
</dbReference>
<dbReference type="InterPro" id="IPR052700">
    <property type="entry name" value="Carb_kinase_PfkB-like"/>
</dbReference>
<keyword evidence="2" id="KW-0808">Transferase</keyword>
<dbReference type="InterPro" id="IPR002173">
    <property type="entry name" value="Carboh/pur_kinase_PfkB_CS"/>
</dbReference>
<keyword evidence="6" id="KW-1185">Reference proteome</keyword>
<feature type="domain" description="Carbohydrate kinase PfkB" evidence="4">
    <location>
        <begin position="21"/>
        <end position="106"/>
    </location>
</feature>
<dbReference type="GO" id="GO:0016301">
    <property type="term" value="F:kinase activity"/>
    <property type="evidence" value="ECO:0007669"/>
    <property type="project" value="UniProtKB-KW"/>
</dbReference>
<comment type="similarity">
    <text evidence="1">Belongs to the carbohydrate kinase PfkB family.</text>
</comment>
<protein>
    <submittedName>
        <fullName evidence="5">Sugar kinase</fullName>
    </submittedName>
</protein>
<feature type="domain" description="Carbohydrate kinase PfkB" evidence="4">
    <location>
        <begin position="163"/>
        <end position="256"/>
    </location>
</feature>
<evidence type="ECO:0000259" key="4">
    <source>
        <dbReference type="Pfam" id="PF00294"/>
    </source>
</evidence>